<feature type="transmembrane region" description="Helical" evidence="1">
    <location>
        <begin position="32"/>
        <end position="53"/>
    </location>
</feature>
<organism evidence="2 3">
    <name type="scientific">Amycolatopsis antarctica</name>
    <dbReference type="NCBI Taxonomy" id="1854586"/>
    <lineage>
        <taxon>Bacteria</taxon>
        <taxon>Bacillati</taxon>
        <taxon>Actinomycetota</taxon>
        <taxon>Actinomycetes</taxon>
        <taxon>Pseudonocardiales</taxon>
        <taxon>Pseudonocardiaceae</taxon>
        <taxon>Amycolatopsis</taxon>
    </lineage>
</organism>
<accession>A0A263D5B9</accession>
<gene>
    <name evidence="2" type="ORF">CFN78_14390</name>
</gene>
<keyword evidence="1" id="KW-0472">Membrane</keyword>
<comment type="caution">
    <text evidence="2">The sequence shown here is derived from an EMBL/GenBank/DDBJ whole genome shotgun (WGS) entry which is preliminary data.</text>
</comment>
<dbReference type="InParanoid" id="A0A263D5B9"/>
<reference evidence="2 3" key="1">
    <citation type="submission" date="2017-07" db="EMBL/GenBank/DDBJ databases">
        <title>Amycolatopsis antarcticus sp. nov., isolated from the surface of an Antarcticus brown macroalga.</title>
        <authorList>
            <person name="Wang J."/>
            <person name="Leiva S."/>
            <person name="Huang J."/>
            <person name="Huang Y."/>
        </authorList>
    </citation>
    <scope>NUCLEOTIDE SEQUENCE [LARGE SCALE GENOMIC DNA]</scope>
    <source>
        <strain evidence="2 3">AU-G6</strain>
    </source>
</reference>
<dbReference type="AlphaFoldDB" id="A0A263D5B9"/>
<proteinExistence type="predicted"/>
<evidence type="ECO:0000313" key="3">
    <source>
        <dbReference type="Proteomes" id="UP000242444"/>
    </source>
</evidence>
<evidence type="ECO:0000313" key="2">
    <source>
        <dbReference type="EMBL" id="OZM72797.1"/>
    </source>
</evidence>
<evidence type="ECO:0000256" key="1">
    <source>
        <dbReference type="SAM" id="Phobius"/>
    </source>
</evidence>
<name>A0A263D5B9_9PSEU</name>
<keyword evidence="1" id="KW-0812">Transmembrane</keyword>
<sequence>MVTRSRLLWFVFMVPLTTPLLLAAYREGDLTGSTWCAALATATGIGLVNALLWGKGRSQPS</sequence>
<keyword evidence="1" id="KW-1133">Transmembrane helix</keyword>
<keyword evidence="3" id="KW-1185">Reference proteome</keyword>
<feature type="transmembrane region" description="Helical" evidence="1">
    <location>
        <begin position="7"/>
        <end position="26"/>
    </location>
</feature>
<protein>
    <submittedName>
        <fullName evidence="2">Uncharacterized protein</fullName>
    </submittedName>
</protein>
<dbReference type="EMBL" id="NKYE01000007">
    <property type="protein sequence ID" value="OZM72797.1"/>
    <property type="molecule type" value="Genomic_DNA"/>
</dbReference>
<dbReference type="Proteomes" id="UP000242444">
    <property type="component" value="Unassembled WGS sequence"/>
</dbReference>